<dbReference type="Gene3D" id="2.30.110.10">
    <property type="entry name" value="Electron Transport, Fmn-binding Protein, Chain A"/>
    <property type="match status" value="1"/>
</dbReference>
<gene>
    <name evidence="2" type="ORF">SAMN05660197_0665</name>
</gene>
<dbReference type="RefSeq" id="WP_084275141.1">
    <property type="nucleotide sequence ID" value="NZ_AP026671.1"/>
</dbReference>
<accession>A0A1W1WT28</accession>
<keyword evidence="3" id="KW-1185">Reference proteome</keyword>
<dbReference type="PIRSF" id="PIRSF009554">
    <property type="entry name" value="UCP009554"/>
    <property type="match status" value="1"/>
</dbReference>
<protein>
    <recommendedName>
        <fullName evidence="1">Pyridoxamine 5'-phosphate oxidase N-terminal domain-containing protein</fullName>
    </recommendedName>
</protein>
<name>A0A1W1WT28_9BACT</name>
<evidence type="ECO:0000313" key="2">
    <source>
        <dbReference type="EMBL" id="SMC08883.1"/>
    </source>
</evidence>
<dbReference type="InterPro" id="IPR011194">
    <property type="entry name" value="UPF0306"/>
</dbReference>
<dbReference type="EMBL" id="FWWZ01000001">
    <property type="protein sequence ID" value="SMC08883.1"/>
    <property type="molecule type" value="Genomic_DNA"/>
</dbReference>
<dbReference type="Pfam" id="PF01243">
    <property type="entry name" value="PNPOx_N"/>
    <property type="match status" value="1"/>
</dbReference>
<reference evidence="3" key="1">
    <citation type="submission" date="2017-04" db="EMBL/GenBank/DDBJ databases">
        <authorList>
            <person name="Varghese N."/>
            <person name="Submissions S."/>
        </authorList>
    </citation>
    <scope>NUCLEOTIDE SEQUENCE [LARGE SCALE GENOMIC DNA]</scope>
    <source>
        <strain evidence="3">DSM 16512</strain>
    </source>
</reference>
<evidence type="ECO:0000313" key="3">
    <source>
        <dbReference type="Proteomes" id="UP000192602"/>
    </source>
</evidence>
<sequence length="134" mass="15466">MEKKIEKFLENNHLLTLATCTEYNPYAANCFYAYDKEHKALIFASESHTHHMQDIYKNSKVAGTIALCEKEIIKIQGVQFIGIVESAAAEQKSLYYKRFPIALGIPSPLWAIHLQWIKMTDNTLGFKTKLIWTR</sequence>
<dbReference type="OrthoDB" id="663512at2"/>
<feature type="domain" description="Pyridoxamine 5'-phosphate oxidase N-terminal" evidence="1">
    <location>
        <begin position="1"/>
        <end position="92"/>
    </location>
</feature>
<dbReference type="AlphaFoldDB" id="A0A1W1WT28"/>
<dbReference type="InterPro" id="IPR012349">
    <property type="entry name" value="Split_barrel_FMN-bd"/>
</dbReference>
<organism evidence="2 3">
    <name type="scientific">Nitratiruptor tergarcus DSM 16512</name>
    <dbReference type="NCBI Taxonomy" id="1069081"/>
    <lineage>
        <taxon>Bacteria</taxon>
        <taxon>Pseudomonadati</taxon>
        <taxon>Campylobacterota</taxon>
        <taxon>Epsilonproteobacteria</taxon>
        <taxon>Nautiliales</taxon>
        <taxon>Nitratiruptoraceae</taxon>
        <taxon>Nitratiruptor</taxon>
    </lineage>
</organism>
<dbReference type="STRING" id="1069081.SAMN05660197_0665"/>
<evidence type="ECO:0000259" key="1">
    <source>
        <dbReference type="Pfam" id="PF01243"/>
    </source>
</evidence>
<proteinExistence type="predicted"/>
<dbReference type="InterPro" id="IPR011576">
    <property type="entry name" value="Pyridox_Oxase_N"/>
</dbReference>
<dbReference type="Proteomes" id="UP000192602">
    <property type="component" value="Unassembled WGS sequence"/>
</dbReference>
<dbReference type="SUPFAM" id="SSF50475">
    <property type="entry name" value="FMN-binding split barrel"/>
    <property type="match status" value="1"/>
</dbReference>